<proteinExistence type="predicted"/>
<dbReference type="RefSeq" id="WP_150931547.1">
    <property type="nucleotide sequence ID" value="NZ_VYTZ01000002.1"/>
</dbReference>
<comment type="caution">
    <text evidence="1">The sequence shown here is derived from an EMBL/GenBank/DDBJ whole genome shotgun (WGS) entry which is preliminary data.</text>
</comment>
<evidence type="ECO:0000313" key="2">
    <source>
        <dbReference type="Proteomes" id="UP000327011"/>
    </source>
</evidence>
<dbReference type="InterPro" id="IPR036390">
    <property type="entry name" value="WH_DNA-bd_sf"/>
</dbReference>
<dbReference type="PANTHER" id="PTHR43132:SF8">
    <property type="entry name" value="HTH-TYPE TRANSCRIPTIONAL REGULATOR KMTR"/>
    <property type="match status" value="1"/>
</dbReference>
<dbReference type="InterPro" id="IPR036388">
    <property type="entry name" value="WH-like_DNA-bd_sf"/>
</dbReference>
<keyword evidence="2" id="KW-1185">Reference proteome</keyword>
<dbReference type="SUPFAM" id="SSF46785">
    <property type="entry name" value="Winged helix' DNA-binding domain"/>
    <property type="match status" value="1"/>
</dbReference>
<protein>
    <submittedName>
        <fullName evidence="1">Helix-turn-helix transcriptional regulator</fullName>
    </submittedName>
</protein>
<dbReference type="CDD" id="cd00090">
    <property type="entry name" value="HTH_ARSR"/>
    <property type="match status" value="1"/>
</dbReference>
<organism evidence="1 2">
    <name type="scientific">Microbispora cellulosiformans</name>
    <dbReference type="NCBI Taxonomy" id="2614688"/>
    <lineage>
        <taxon>Bacteria</taxon>
        <taxon>Bacillati</taxon>
        <taxon>Actinomycetota</taxon>
        <taxon>Actinomycetes</taxon>
        <taxon>Streptosporangiales</taxon>
        <taxon>Streptosporangiaceae</taxon>
        <taxon>Microbispora</taxon>
    </lineage>
</organism>
<dbReference type="Proteomes" id="UP000327011">
    <property type="component" value="Unassembled WGS sequence"/>
</dbReference>
<dbReference type="EMBL" id="VYTZ01000002">
    <property type="protein sequence ID" value="KAA9380495.1"/>
    <property type="molecule type" value="Genomic_DNA"/>
</dbReference>
<dbReference type="InterPro" id="IPR011991">
    <property type="entry name" value="ArsR-like_HTH"/>
</dbReference>
<dbReference type="InterPro" id="IPR051011">
    <property type="entry name" value="Metal_resp_trans_reg"/>
</dbReference>
<reference evidence="1 2" key="1">
    <citation type="submission" date="2019-09" db="EMBL/GenBank/DDBJ databases">
        <title>Screening of Novel Bioactive Compounds from Soil-Associated.</title>
        <authorList>
            <person name="Gong X."/>
        </authorList>
    </citation>
    <scope>NUCLEOTIDE SEQUENCE [LARGE SCALE GENOMIC DNA]</scope>
    <source>
        <strain evidence="1 2">Gxj-6</strain>
    </source>
</reference>
<gene>
    <name evidence="1" type="ORF">F5972_04930</name>
</gene>
<name>A0A5J5K6W3_9ACTN</name>
<evidence type="ECO:0000313" key="1">
    <source>
        <dbReference type="EMBL" id="KAA9380495.1"/>
    </source>
</evidence>
<dbReference type="AlphaFoldDB" id="A0A5J5K6W3"/>
<sequence>MVYRIHFTVQDLARTRMVEAPMPAVELFLAIRALQDQSQPARLRNWRRQVHGKLSTDARLVMSMMPSAGNSPSFGAPALMGVPENVMEKVGVTPRTRLREDLAPLAGRQPLPWWARHMADDPSHLKRLHAGLASLYELLVAPHWKRLTRQFAAERAVRMRQVISGGVERMLTQADPRWLRWNPPVLEIRTLDGAEHDLYLRGRGILLVPSWFLTRVMVGICTDPPILCYPASQDGAVQALTTSAPGNVRSRTETLLGQTRATVLATVAEHPACSTKELAALTDIAPASASEHATVLREAGLICTVRHRNSVLHSPTELGIALLNGPAA</sequence>
<dbReference type="PANTHER" id="PTHR43132">
    <property type="entry name" value="ARSENICAL RESISTANCE OPERON REPRESSOR ARSR-RELATED"/>
    <property type="match status" value="1"/>
</dbReference>
<dbReference type="Gene3D" id="1.10.10.10">
    <property type="entry name" value="Winged helix-like DNA-binding domain superfamily/Winged helix DNA-binding domain"/>
    <property type="match status" value="1"/>
</dbReference>
<accession>A0A5J5K6W3</accession>